<reference evidence="3" key="1">
    <citation type="submission" date="2025-08" db="UniProtKB">
        <authorList>
            <consortium name="RefSeq"/>
        </authorList>
    </citation>
    <scope>IDENTIFICATION</scope>
</reference>
<protein>
    <submittedName>
        <fullName evidence="3">T-complex-associated testis-expressed protein 1</fullName>
    </submittedName>
</protein>
<dbReference type="SMART" id="SM00368">
    <property type="entry name" value="LRR_RI"/>
    <property type="match status" value="4"/>
</dbReference>
<dbReference type="Proteomes" id="UP000695007">
    <property type="component" value="Unplaced"/>
</dbReference>
<evidence type="ECO:0000313" key="3">
    <source>
        <dbReference type="RefSeq" id="XP_011502625.1"/>
    </source>
</evidence>
<dbReference type="PANTHER" id="PTHR24111:SF0">
    <property type="entry name" value="LEUCINE-RICH REPEAT-CONTAINING PROTEIN"/>
    <property type="match status" value="1"/>
</dbReference>
<dbReference type="RefSeq" id="XP_011502625.1">
    <property type="nucleotide sequence ID" value="XM_011504323.1"/>
</dbReference>
<evidence type="ECO:0000256" key="1">
    <source>
        <dbReference type="ARBA" id="ARBA00022737"/>
    </source>
</evidence>
<keyword evidence="2" id="KW-1185">Reference proteome</keyword>
<gene>
    <name evidence="3" type="primary">LOC105366017</name>
</gene>
<dbReference type="KEGG" id="csol:105366017"/>
<dbReference type="PANTHER" id="PTHR24111">
    <property type="entry name" value="LEUCINE-RICH REPEAT-CONTAINING PROTEIN 34"/>
    <property type="match status" value="1"/>
</dbReference>
<organism evidence="2 3">
    <name type="scientific">Ceratosolen solmsi marchali</name>
    <dbReference type="NCBI Taxonomy" id="326594"/>
    <lineage>
        <taxon>Eukaryota</taxon>
        <taxon>Metazoa</taxon>
        <taxon>Ecdysozoa</taxon>
        <taxon>Arthropoda</taxon>
        <taxon>Hexapoda</taxon>
        <taxon>Insecta</taxon>
        <taxon>Pterygota</taxon>
        <taxon>Neoptera</taxon>
        <taxon>Endopterygota</taxon>
        <taxon>Hymenoptera</taxon>
        <taxon>Apocrita</taxon>
        <taxon>Proctotrupomorpha</taxon>
        <taxon>Chalcidoidea</taxon>
        <taxon>Agaonidae</taxon>
        <taxon>Agaoninae</taxon>
        <taxon>Ceratosolen</taxon>
    </lineage>
</organism>
<dbReference type="GeneID" id="105366017"/>
<dbReference type="Gene3D" id="3.80.10.10">
    <property type="entry name" value="Ribonuclease Inhibitor"/>
    <property type="match status" value="2"/>
</dbReference>
<dbReference type="InterPro" id="IPR052201">
    <property type="entry name" value="LRR-containing_regulator"/>
</dbReference>
<accession>A0AAJ6YQZ1</accession>
<dbReference type="InterPro" id="IPR032675">
    <property type="entry name" value="LRR_dom_sf"/>
</dbReference>
<dbReference type="SUPFAM" id="SSF52047">
    <property type="entry name" value="RNI-like"/>
    <property type="match status" value="1"/>
</dbReference>
<sequence length="530" mass="60896">MRLPHTVPTEAFEAFRCSEETMQLPGELDRTLRAEDDKWDTVGIPEDLKIQALRVIAANWCKNPILDELPTGVDRDYLIEILPLDIDFKFVFRKIKYEHYWQRAAEARWKVNDPMDHGDSWRRLYCERHLWEYLENLDPTYFDLLREECEELLELVHEHVHVLKLRQLQPVKSLVIKHINDDHKNPSPIYLNEEFHHIPMDLILQKLPNLQEIYINIGVIHLKDNFDLKDFEFSIDDSLKIGQGVKELNNLIKFSLTRSNLTRPRVGAILRGLIVNNTDDSLWLNIILSFIQIREIDFSHCKLENQGALAVSAFLIQRNTNSELMSLSLSNNKIGSEGLAGIVHGLILSDTNFMGIRRLDLKFNPIGDEGADHLAALLLRYAKLEYLNISCCGIGSDGGMKMAEVLASGHTQFTNLQFDCTNNEFGTIVGEAFVAAVKSCTAITEIDLRICGFSNESQNSIIQSVNRNRAKFKREQRRRQTSVRKDKKRILSLLVPSEFATFQTPFSAPIKGYEIKDKSSSCHDNEEEIM</sequence>
<evidence type="ECO:0000313" key="2">
    <source>
        <dbReference type="Proteomes" id="UP000695007"/>
    </source>
</evidence>
<dbReference type="InterPro" id="IPR001611">
    <property type="entry name" value="Leu-rich_rpt"/>
</dbReference>
<dbReference type="AlphaFoldDB" id="A0AAJ6YQZ1"/>
<proteinExistence type="predicted"/>
<dbReference type="Pfam" id="PF13516">
    <property type="entry name" value="LRR_6"/>
    <property type="match status" value="3"/>
</dbReference>
<keyword evidence="1" id="KW-0677">Repeat</keyword>
<name>A0AAJ6YQZ1_9HYME</name>